<protein>
    <submittedName>
        <fullName evidence="4">SDR family oxidoreductase</fullName>
    </submittedName>
</protein>
<evidence type="ECO:0000256" key="1">
    <source>
        <dbReference type="ARBA" id="ARBA00006484"/>
    </source>
</evidence>
<name>A0A558A6M6_9PSEU</name>
<dbReference type="PANTHER" id="PTHR42760">
    <property type="entry name" value="SHORT-CHAIN DEHYDROGENASES/REDUCTASES FAMILY MEMBER"/>
    <property type="match status" value="1"/>
</dbReference>
<dbReference type="OrthoDB" id="3987893at2"/>
<dbReference type="FunFam" id="3.40.50.720:FF:000084">
    <property type="entry name" value="Short-chain dehydrogenase reductase"/>
    <property type="match status" value="1"/>
</dbReference>
<reference evidence="4 5" key="2">
    <citation type="submission" date="2019-08" db="EMBL/GenBank/DDBJ databases">
        <title>Amycolatopsis acidicola sp. nov., isolated from peat swamp forest soil.</title>
        <authorList>
            <person name="Srisuk N."/>
        </authorList>
    </citation>
    <scope>NUCLEOTIDE SEQUENCE [LARGE SCALE GENOMIC DNA]</scope>
    <source>
        <strain evidence="4 5">TBRC 6029</strain>
    </source>
</reference>
<gene>
    <name evidence="4" type="ORF">FNH05_34720</name>
</gene>
<proteinExistence type="inferred from homology"/>
<dbReference type="InterPro" id="IPR020904">
    <property type="entry name" value="Sc_DH/Rdtase_CS"/>
</dbReference>
<feature type="region of interest" description="Disordered" evidence="3">
    <location>
        <begin position="475"/>
        <end position="496"/>
    </location>
</feature>
<keyword evidence="2" id="KW-0560">Oxidoreductase</keyword>
<evidence type="ECO:0000256" key="3">
    <source>
        <dbReference type="SAM" id="MobiDB-lite"/>
    </source>
</evidence>
<evidence type="ECO:0000313" key="5">
    <source>
        <dbReference type="Proteomes" id="UP000320011"/>
    </source>
</evidence>
<dbReference type="Proteomes" id="UP000320011">
    <property type="component" value="Unassembled WGS sequence"/>
</dbReference>
<sequence>MTTKPVSPSLRPCASRVEVDAPHDTAGECLRDLLSGIGFTLDAGLNGTTDSAFCALRLGNALYGAPAPPAALDRARVREVVDRLAARGGGRMVLVTDFTTVPAGTADPGDTARQAAEVHWWRQWAARAARHGVRMNVIKLGYSPFLGHALPEQAGSDLLAHQIVRRPVVAADLRNALTLLLSAGLDTMVGEVLPLDGGLETTLVSAAPAGSVRADDSTIPPREPWSLAGRTVLVAGASSGIGAATAVELARRGADLVLAARREAELEATAEQARAVSGSRVWTVRADLGVPGAAGELADIAVRAAGAVHDLVYTAGVLVRDDPRTDPTGPREQAFRVNALSYADLAEALATRWARDAHRGSIVGVSSSSATIALVPGLYSYSSSKAAMEQLSLHLAATFARYRIRVNAVIPGFVDTPMAATADPAFVRTSMSRVPVGRSSAPEDLAAAIAYLVSPGSSLLSGARIRVCGGIATLGPLPDRQPQHPRAEAAAAHPGR</sequence>
<keyword evidence="5" id="KW-1185">Reference proteome</keyword>
<dbReference type="InterPro" id="IPR036291">
    <property type="entry name" value="NAD(P)-bd_dom_sf"/>
</dbReference>
<dbReference type="CDD" id="cd05233">
    <property type="entry name" value="SDR_c"/>
    <property type="match status" value="1"/>
</dbReference>
<evidence type="ECO:0000256" key="2">
    <source>
        <dbReference type="ARBA" id="ARBA00023002"/>
    </source>
</evidence>
<evidence type="ECO:0000313" key="4">
    <source>
        <dbReference type="EMBL" id="TVT19907.1"/>
    </source>
</evidence>
<comment type="similarity">
    <text evidence="1">Belongs to the short-chain dehydrogenases/reductases (SDR) family.</text>
</comment>
<comment type="caution">
    <text evidence="4">The sequence shown here is derived from an EMBL/GenBank/DDBJ whole genome shotgun (WGS) entry which is preliminary data.</text>
</comment>
<dbReference type="Gene3D" id="3.40.50.720">
    <property type="entry name" value="NAD(P)-binding Rossmann-like Domain"/>
    <property type="match status" value="2"/>
</dbReference>
<dbReference type="Pfam" id="PF13561">
    <property type="entry name" value="adh_short_C2"/>
    <property type="match status" value="2"/>
</dbReference>
<reference evidence="4 5" key="1">
    <citation type="submission" date="2019-07" db="EMBL/GenBank/DDBJ databases">
        <authorList>
            <person name="Duangmal K."/>
            <person name="Teo W.F.A."/>
        </authorList>
    </citation>
    <scope>NUCLEOTIDE SEQUENCE [LARGE SCALE GENOMIC DNA]</scope>
    <source>
        <strain evidence="4 5">TBRC 6029</strain>
    </source>
</reference>
<dbReference type="PROSITE" id="PS00061">
    <property type="entry name" value="ADH_SHORT"/>
    <property type="match status" value="1"/>
</dbReference>
<dbReference type="PRINTS" id="PR00081">
    <property type="entry name" value="GDHRDH"/>
</dbReference>
<dbReference type="RefSeq" id="WP_144593082.1">
    <property type="nucleotide sequence ID" value="NZ_VJWX01000641.1"/>
</dbReference>
<dbReference type="InterPro" id="IPR002347">
    <property type="entry name" value="SDR_fam"/>
</dbReference>
<dbReference type="AlphaFoldDB" id="A0A558A6M6"/>
<accession>A0A558A6M6</accession>
<dbReference type="GO" id="GO:0016616">
    <property type="term" value="F:oxidoreductase activity, acting on the CH-OH group of donors, NAD or NADP as acceptor"/>
    <property type="evidence" value="ECO:0007669"/>
    <property type="project" value="TreeGrafter"/>
</dbReference>
<dbReference type="PANTHER" id="PTHR42760:SF78">
    <property type="entry name" value="3-OXOACYL-[ACYL-CARRIER-PROTEIN] REDUCTASE [NADH]"/>
    <property type="match status" value="1"/>
</dbReference>
<dbReference type="EMBL" id="VJWX01000641">
    <property type="protein sequence ID" value="TVT19907.1"/>
    <property type="molecule type" value="Genomic_DNA"/>
</dbReference>
<organism evidence="4 5">
    <name type="scientific">Amycolatopsis rhizosphaerae</name>
    <dbReference type="NCBI Taxonomy" id="2053003"/>
    <lineage>
        <taxon>Bacteria</taxon>
        <taxon>Bacillati</taxon>
        <taxon>Actinomycetota</taxon>
        <taxon>Actinomycetes</taxon>
        <taxon>Pseudonocardiales</taxon>
        <taxon>Pseudonocardiaceae</taxon>
        <taxon>Amycolatopsis</taxon>
    </lineage>
</organism>
<dbReference type="SUPFAM" id="SSF51735">
    <property type="entry name" value="NAD(P)-binding Rossmann-fold domains"/>
    <property type="match status" value="2"/>
</dbReference>